<feature type="transmembrane region" description="Helical" evidence="8">
    <location>
        <begin position="28"/>
        <end position="47"/>
    </location>
</feature>
<evidence type="ECO:0000256" key="3">
    <source>
        <dbReference type="ARBA" id="ARBA00022676"/>
    </source>
</evidence>
<evidence type="ECO:0000256" key="5">
    <source>
        <dbReference type="ARBA" id="ARBA00022692"/>
    </source>
</evidence>
<dbReference type="GO" id="GO:0005737">
    <property type="term" value="C:cytoplasm"/>
    <property type="evidence" value="ECO:0007669"/>
    <property type="project" value="TreeGrafter"/>
</dbReference>
<keyword evidence="7 8" id="KW-0472">Membrane</keyword>
<evidence type="ECO:0000256" key="6">
    <source>
        <dbReference type="ARBA" id="ARBA00022989"/>
    </source>
</evidence>
<dbReference type="EMBL" id="VSRR010002651">
    <property type="protein sequence ID" value="MPC32560.1"/>
    <property type="molecule type" value="Genomic_DNA"/>
</dbReference>
<dbReference type="GO" id="GO:0016020">
    <property type="term" value="C:membrane"/>
    <property type="evidence" value="ECO:0007669"/>
    <property type="project" value="UniProtKB-SubCell"/>
</dbReference>
<dbReference type="Pfam" id="PF01697">
    <property type="entry name" value="Glyco_transf_92"/>
    <property type="match status" value="1"/>
</dbReference>
<sequence length="461" mass="51129">MPRRVEKGRGQLHEISASHQGDPAMRKYQQLALTIIAVVSLVAFLFYKHEYERLRYTLEYLDTFGQPPAEGEAPRMPCGYNTHPVTTSPPADWVQVTSDLEVYSAFLEGEGIVGGQQIRVIGAVRKSTEVPADLTCLIWFESNGEVATGSCSVQFPLDRSHGHHTDKEDVEVLYLLCSPTETRLMLTQTPYALQLKVGTEQPSQPFLVHEAEGLKSTANKTAVCVVPPEQPVTSLHLVEFIAYHHLIGADRFTLYGPVLTPLARRLLDRFGDEMGLGHQELLFSTSRGFGLSRPVVRRIVELDCLQRHRDRHENVLVLELDEFVVLSRRSSLQATITDLEGAGLLRRGVAEFHLSSQPVCLDQQHTRQGTLMLAQQVHTSGPMEEAGVALLRPQLLGGLASAESSTKSQHVPPGVAVVHHYSTCSAAAAANHEETHHLPSNKQIVARLKESLLYRKWTINS</sequence>
<comment type="subcellular location">
    <subcellularLocation>
        <location evidence="1">Membrane</location>
        <topology evidence="1">Single-pass membrane protein</topology>
    </subcellularLocation>
</comment>
<evidence type="ECO:0000256" key="2">
    <source>
        <dbReference type="ARBA" id="ARBA00007647"/>
    </source>
</evidence>
<evidence type="ECO:0000256" key="4">
    <source>
        <dbReference type="ARBA" id="ARBA00022679"/>
    </source>
</evidence>
<dbReference type="PANTHER" id="PTHR21461:SF40">
    <property type="entry name" value="GLYCOSYLTRANSFERASE FAMILY 92 PROTEIN"/>
    <property type="match status" value="1"/>
</dbReference>
<gene>
    <name evidence="9" type="ORF">E2C01_025877</name>
</gene>
<dbReference type="PANTHER" id="PTHR21461">
    <property type="entry name" value="GLYCOSYLTRANSFERASE FAMILY 92 PROTEIN"/>
    <property type="match status" value="1"/>
</dbReference>
<protein>
    <recommendedName>
        <fullName evidence="8">Glycosyltransferase family 92 protein</fullName>
        <ecNumber evidence="8">2.4.1.-</ecNumber>
    </recommendedName>
</protein>
<evidence type="ECO:0000313" key="9">
    <source>
        <dbReference type="EMBL" id="MPC32560.1"/>
    </source>
</evidence>
<dbReference type="GO" id="GO:0016757">
    <property type="term" value="F:glycosyltransferase activity"/>
    <property type="evidence" value="ECO:0007669"/>
    <property type="project" value="UniProtKB-UniRule"/>
</dbReference>
<accession>A0A5B7EE39</accession>
<dbReference type="Proteomes" id="UP000324222">
    <property type="component" value="Unassembled WGS sequence"/>
</dbReference>
<dbReference type="OrthoDB" id="6433308at2759"/>
<dbReference type="InterPro" id="IPR008166">
    <property type="entry name" value="Glyco_transf_92"/>
</dbReference>
<reference evidence="9 10" key="1">
    <citation type="submission" date="2019-05" db="EMBL/GenBank/DDBJ databases">
        <title>Another draft genome of Portunus trituberculatus and its Hox gene families provides insights of decapod evolution.</title>
        <authorList>
            <person name="Jeong J.-H."/>
            <person name="Song I."/>
            <person name="Kim S."/>
            <person name="Choi T."/>
            <person name="Kim D."/>
            <person name="Ryu S."/>
            <person name="Kim W."/>
        </authorList>
    </citation>
    <scope>NUCLEOTIDE SEQUENCE [LARGE SCALE GENOMIC DNA]</scope>
    <source>
        <tissue evidence="9">Muscle</tissue>
    </source>
</reference>
<comment type="caution">
    <text evidence="9">The sequence shown here is derived from an EMBL/GenBank/DDBJ whole genome shotgun (WGS) entry which is preliminary data.</text>
</comment>
<evidence type="ECO:0000256" key="1">
    <source>
        <dbReference type="ARBA" id="ARBA00004167"/>
    </source>
</evidence>
<keyword evidence="5 8" id="KW-0812">Transmembrane</keyword>
<proteinExistence type="inferred from homology"/>
<keyword evidence="10" id="KW-1185">Reference proteome</keyword>
<dbReference type="EC" id="2.4.1.-" evidence="8"/>
<keyword evidence="4 8" id="KW-0808">Transferase</keyword>
<dbReference type="AlphaFoldDB" id="A0A5B7EE39"/>
<comment type="similarity">
    <text evidence="2 8">Belongs to the glycosyltransferase 92 family.</text>
</comment>
<evidence type="ECO:0000256" key="8">
    <source>
        <dbReference type="RuleBase" id="RU366017"/>
    </source>
</evidence>
<evidence type="ECO:0000313" key="10">
    <source>
        <dbReference type="Proteomes" id="UP000324222"/>
    </source>
</evidence>
<keyword evidence="6 8" id="KW-1133">Transmembrane helix</keyword>
<evidence type="ECO:0000256" key="7">
    <source>
        <dbReference type="ARBA" id="ARBA00023136"/>
    </source>
</evidence>
<name>A0A5B7EE39_PORTR</name>
<keyword evidence="3 8" id="KW-0328">Glycosyltransferase</keyword>
<organism evidence="9 10">
    <name type="scientific">Portunus trituberculatus</name>
    <name type="common">Swimming crab</name>
    <name type="synonym">Neptunus trituberculatus</name>
    <dbReference type="NCBI Taxonomy" id="210409"/>
    <lineage>
        <taxon>Eukaryota</taxon>
        <taxon>Metazoa</taxon>
        <taxon>Ecdysozoa</taxon>
        <taxon>Arthropoda</taxon>
        <taxon>Crustacea</taxon>
        <taxon>Multicrustacea</taxon>
        <taxon>Malacostraca</taxon>
        <taxon>Eumalacostraca</taxon>
        <taxon>Eucarida</taxon>
        <taxon>Decapoda</taxon>
        <taxon>Pleocyemata</taxon>
        <taxon>Brachyura</taxon>
        <taxon>Eubrachyura</taxon>
        <taxon>Portunoidea</taxon>
        <taxon>Portunidae</taxon>
        <taxon>Portuninae</taxon>
        <taxon>Portunus</taxon>
    </lineage>
</organism>